<dbReference type="PANTHER" id="PTHR34215:SF1">
    <property type="entry name" value="YLXR DOMAIN-CONTAINING PROTEIN"/>
    <property type="match status" value="1"/>
</dbReference>
<sequence>MAQRLKHTPERTCVVCRQKAAKRSLIRLVRTPDQGVQVDPSGKRNGRGAYLCHQPACWQRALQGDALAKALRTTLTAEDRARLQAAALQFAILKDEAS</sequence>
<dbReference type="NCBIfam" id="NF047356">
    <property type="entry name" value="RNA_bind_RnpM"/>
    <property type="match status" value="1"/>
</dbReference>
<proteinExistence type="predicted"/>
<dbReference type="InterPro" id="IPR007393">
    <property type="entry name" value="YlxR_dom"/>
</dbReference>
<dbReference type="InterPro" id="IPR037465">
    <property type="entry name" value="YlxR"/>
</dbReference>
<feature type="domain" description="YlxR" evidence="1">
    <location>
        <begin position="11"/>
        <end position="84"/>
    </location>
</feature>
<dbReference type="Gene3D" id="3.30.1230.10">
    <property type="entry name" value="YlxR-like"/>
    <property type="match status" value="1"/>
</dbReference>
<protein>
    <submittedName>
        <fullName evidence="3">DUF448 domain-containing protein</fullName>
    </submittedName>
</protein>
<evidence type="ECO:0000313" key="2">
    <source>
        <dbReference type="EMBL" id="PJF36448.1"/>
    </source>
</evidence>
<evidence type="ECO:0000313" key="5">
    <source>
        <dbReference type="Proteomes" id="UP000229681"/>
    </source>
</evidence>
<dbReference type="PANTHER" id="PTHR34215">
    <property type="entry name" value="BLL0784 PROTEIN"/>
    <property type="match status" value="1"/>
</dbReference>
<comment type="caution">
    <text evidence="3">The sequence shown here is derived from an EMBL/GenBank/DDBJ whole genome shotgun (WGS) entry which is preliminary data.</text>
</comment>
<dbReference type="EMBL" id="PGTM01000053">
    <property type="protein sequence ID" value="PJF36448.1"/>
    <property type="molecule type" value="Genomic_DNA"/>
</dbReference>
<accession>A0A2M8PFW9</accession>
<dbReference type="Proteomes" id="UP000228947">
    <property type="component" value="Unassembled WGS sequence"/>
</dbReference>
<evidence type="ECO:0000313" key="4">
    <source>
        <dbReference type="Proteomes" id="UP000228947"/>
    </source>
</evidence>
<dbReference type="AlphaFoldDB" id="A0A2M8PWZ9"/>
<evidence type="ECO:0000259" key="1">
    <source>
        <dbReference type="Pfam" id="PF04296"/>
    </source>
</evidence>
<name>A0A2M8PWZ9_9CHLR</name>
<organism evidence="3 4">
    <name type="scientific">Candidatus Thermofonsia Clade 1 bacterium</name>
    <dbReference type="NCBI Taxonomy" id="2364210"/>
    <lineage>
        <taxon>Bacteria</taxon>
        <taxon>Bacillati</taxon>
        <taxon>Chloroflexota</taxon>
        <taxon>Candidatus Thermofontia</taxon>
        <taxon>Candidatus Thermofonsia Clade 1</taxon>
    </lineage>
</organism>
<reference evidence="4 5" key="1">
    <citation type="submission" date="2017-11" db="EMBL/GenBank/DDBJ databases">
        <title>Evolution of Phototrophy in the Chloroflexi Phylum Driven by Horizontal Gene Transfer.</title>
        <authorList>
            <person name="Ward L.M."/>
            <person name="Hemp J."/>
            <person name="Shih P.M."/>
            <person name="Mcglynn S.E."/>
            <person name="Fischer W."/>
        </authorList>
    </citation>
    <scope>NUCLEOTIDE SEQUENCE [LARGE SCALE GENOMIC DNA]</scope>
    <source>
        <strain evidence="3">CP1_1M</strain>
        <strain evidence="2">JP3_13</strain>
    </source>
</reference>
<dbReference type="SUPFAM" id="SSF64376">
    <property type="entry name" value="YlxR-like"/>
    <property type="match status" value="1"/>
</dbReference>
<evidence type="ECO:0000313" key="3">
    <source>
        <dbReference type="EMBL" id="PJF42039.1"/>
    </source>
</evidence>
<accession>A0A2M8PWZ9</accession>
<dbReference type="Proteomes" id="UP000229681">
    <property type="component" value="Unassembled WGS sequence"/>
</dbReference>
<dbReference type="InterPro" id="IPR035931">
    <property type="entry name" value="YlxR-like_sf"/>
</dbReference>
<dbReference type="Pfam" id="PF04296">
    <property type="entry name" value="YlxR"/>
    <property type="match status" value="1"/>
</dbReference>
<dbReference type="EMBL" id="PGTL01000038">
    <property type="protein sequence ID" value="PJF42039.1"/>
    <property type="molecule type" value="Genomic_DNA"/>
</dbReference>
<gene>
    <name evidence="2" type="ORF">CUN49_05400</name>
    <name evidence="3" type="ORF">CUN50_05620</name>
</gene>